<accession>A0A0D8FVV2</accession>
<dbReference type="PANTHER" id="PTHR34215:SF1">
    <property type="entry name" value="YLXR DOMAIN-CONTAINING PROTEIN"/>
    <property type="match status" value="1"/>
</dbReference>
<sequence>MMARSRRVVVRMCVGCRQRRPTSQLIRLAWHEDDVRLGAKNGRGAWVCAGSPACVDEALKGGRLSKALRTAISPARLAGLKDSFGA</sequence>
<feature type="domain" description="YlxR" evidence="1">
    <location>
        <begin position="11"/>
        <end position="75"/>
    </location>
</feature>
<dbReference type="PANTHER" id="PTHR34215">
    <property type="entry name" value="BLL0784 PROTEIN"/>
    <property type="match status" value="1"/>
</dbReference>
<evidence type="ECO:0000259" key="1">
    <source>
        <dbReference type="Pfam" id="PF04296"/>
    </source>
</evidence>
<evidence type="ECO:0000313" key="2">
    <source>
        <dbReference type="EMBL" id="KJE77423.1"/>
    </source>
</evidence>
<dbReference type="STRING" id="1121877.FEAC_08570"/>
<reference evidence="2 3" key="1">
    <citation type="submission" date="2015-01" db="EMBL/GenBank/DDBJ databases">
        <title>Draft genome of the acidophilic iron oxidizer Ferrimicrobium acidiphilum strain T23.</title>
        <authorList>
            <person name="Poehlein A."/>
            <person name="Eisen S."/>
            <person name="Schloemann M."/>
            <person name="Johnson B.D."/>
            <person name="Daniel R."/>
            <person name="Muehling M."/>
        </authorList>
    </citation>
    <scope>NUCLEOTIDE SEQUENCE [LARGE SCALE GENOMIC DNA]</scope>
    <source>
        <strain evidence="2 3">T23</strain>
    </source>
</reference>
<organism evidence="2 3">
    <name type="scientific">Ferrimicrobium acidiphilum DSM 19497</name>
    <dbReference type="NCBI Taxonomy" id="1121877"/>
    <lineage>
        <taxon>Bacteria</taxon>
        <taxon>Bacillati</taxon>
        <taxon>Actinomycetota</taxon>
        <taxon>Acidimicrobiia</taxon>
        <taxon>Acidimicrobiales</taxon>
        <taxon>Acidimicrobiaceae</taxon>
        <taxon>Ferrimicrobium</taxon>
    </lineage>
</organism>
<gene>
    <name evidence="2" type="ORF">FEAC_08570</name>
</gene>
<name>A0A0D8FVV2_9ACTN</name>
<dbReference type="Pfam" id="PF04296">
    <property type="entry name" value="YlxR"/>
    <property type="match status" value="1"/>
</dbReference>
<protein>
    <recommendedName>
        <fullName evidence="1">YlxR domain-containing protein</fullName>
    </recommendedName>
</protein>
<evidence type="ECO:0000313" key="3">
    <source>
        <dbReference type="Proteomes" id="UP000032336"/>
    </source>
</evidence>
<dbReference type="AlphaFoldDB" id="A0A0D8FVV2"/>
<comment type="caution">
    <text evidence="2">The sequence shown here is derived from an EMBL/GenBank/DDBJ whole genome shotgun (WGS) entry which is preliminary data.</text>
</comment>
<dbReference type="OrthoDB" id="5244965at2"/>
<dbReference type="InterPro" id="IPR007393">
    <property type="entry name" value="YlxR_dom"/>
</dbReference>
<dbReference type="SUPFAM" id="SSF64376">
    <property type="entry name" value="YlxR-like"/>
    <property type="match status" value="1"/>
</dbReference>
<dbReference type="EMBL" id="JXUW01000005">
    <property type="protein sequence ID" value="KJE77423.1"/>
    <property type="molecule type" value="Genomic_DNA"/>
</dbReference>
<keyword evidence="3" id="KW-1185">Reference proteome</keyword>
<dbReference type="InterPro" id="IPR035931">
    <property type="entry name" value="YlxR-like_sf"/>
</dbReference>
<dbReference type="Proteomes" id="UP000032336">
    <property type="component" value="Unassembled WGS sequence"/>
</dbReference>
<dbReference type="Gene3D" id="3.30.1230.10">
    <property type="entry name" value="YlxR-like"/>
    <property type="match status" value="1"/>
</dbReference>
<dbReference type="InterPro" id="IPR037465">
    <property type="entry name" value="YlxR"/>
</dbReference>
<proteinExistence type="predicted"/>